<protein>
    <submittedName>
        <fullName evidence="3">META domain-containing protein</fullName>
    </submittedName>
</protein>
<dbReference type="Pfam" id="PF03724">
    <property type="entry name" value="META"/>
    <property type="match status" value="1"/>
</dbReference>
<name>A0AA42CKG9_9HYPH</name>
<gene>
    <name evidence="3" type="ORF">M8523_21175</name>
</gene>
<evidence type="ECO:0000313" key="4">
    <source>
        <dbReference type="Proteomes" id="UP001165667"/>
    </source>
</evidence>
<dbReference type="InterPro" id="IPR038670">
    <property type="entry name" value="HslJ-like_sf"/>
</dbReference>
<dbReference type="AlphaFoldDB" id="A0AA42CKG9"/>
<dbReference type="Proteomes" id="UP001165667">
    <property type="component" value="Unassembled WGS sequence"/>
</dbReference>
<evidence type="ECO:0000256" key="1">
    <source>
        <dbReference type="SAM" id="MobiDB-lite"/>
    </source>
</evidence>
<feature type="region of interest" description="Disordered" evidence="1">
    <location>
        <begin position="1"/>
        <end position="28"/>
    </location>
</feature>
<evidence type="ECO:0000259" key="2">
    <source>
        <dbReference type="Pfam" id="PF03724"/>
    </source>
</evidence>
<dbReference type="RefSeq" id="WP_282586911.1">
    <property type="nucleotide sequence ID" value="NZ_JAMOIM010000016.1"/>
</dbReference>
<dbReference type="InterPro" id="IPR005184">
    <property type="entry name" value="DUF306_Meta_HslJ"/>
</dbReference>
<proteinExistence type="predicted"/>
<keyword evidence="4" id="KW-1185">Reference proteome</keyword>
<organism evidence="3 4">
    <name type="scientific">Lichenifustis flavocetrariae</name>
    <dbReference type="NCBI Taxonomy" id="2949735"/>
    <lineage>
        <taxon>Bacteria</taxon>
        <taxon>Pseudomonadati</taxon>
        <taxon>Pseudomonadota</taxon>
        <taxon>Alphaproteobacteria</taxon>
        <taxon>Hyphomicrobiales</taxon>
        <taxon>Lichenihabitantaceae</taxon>
        <taxon>Lichenifustis</taxon>
    </lineage>
</organism>
<comment type="caution">
    <text evidence="3">The sequence shown here is derived from an EMBL/GenBank/DDBJ whole genome shotgun (WGS) entry which is preliminary data.</text>
</comment>
<evidence type="ECO:0000313" key="3">
    <source>
        <dbReference type="EMBL" id="MCW6510534.1"/>
    </source>
</evidence>
<feature type="domain" description="DUF306" evidence="2">
    <location>
        <begin position="33"/>
        <end position="134"/>
    </location>
</feature>
<dbReference type="EMBL" id="JAMOIM010000016">
    <property type="protein sequence ID" value="MCW6510534.1"/>
    <property type="molecule type" value="Genomic_DNA"/>
</dbReference>
<reference evidence="3" key="1">
    <citation type="submission" date="2022-05" db="EMBL/GenBank/DDBJ databases">
        <authorList>
            <person name="Pankratov T."/>
        </authorList>
    </citation>
    <scope>NUCLEOTIDE SEQUENCE</scope>
    <source>
        <strain evidence="3">BP6-180914</strain>
    </source>
</reference>
<dbReference type="Gene3D" id="2.40.128.270">
    <property type="match status" value="1"/>
</dbReference>
<sequence length="138" mass="14790">MERAAAQIGAKVRKQEEKAPTPSGPVEQQFPFGATWILADLGGKSIGGDAPSFNLDDKLRAVGFGGCNTFSMSLYPIKEQKLAAGSIAMTRKTCGKEIDDTEHTMLVTLHSLPKWHLESNGDLTVSGVGGTLRFKRGL</sequence>
<accession>A0AA42CKG9</accession>